<feature type="transmembrane region" description="Helical" evidence="2">
    <location>
        <begin position="54"/>
        <end position="77"/>
    </location>
</feature>
<keyword evidence="2" id="KW-0472">Membrane</keyword>
<keyword evidence="2" id="KW-1133">Transmembrane helix</keyword>
<dbReference type="STRING" id="701521.PECL_1807"/>
<proteinExistence type="predicted"/>
<feature type="region of interest" description="Disordered" evidence="1">
    <location>
        <begin position="285"/>
        <end position="359"/>
    </location>
</feature>
<gene>
    <name evidence="3" type="ordered locus">PECL_1807</name>
</gene>
<dbReference type="Proteomes" id="UP000005444">
    <property type="component" value="Chromosome"/>
</dbReference>
<evidence type="ECO:0000256" key="2">
    <source>
        <dbReference type="SAM" id="Phobius"/>
    </source>
</evidence>
<reference evidence="3 4" key="1">
    <citation type="journal article" date="2012" name="J. Bacteriol.">
        <title>Complete Genome Sequence of the Beer Spoilage Organism Pediococcus claussenii ATCC BAA-344T.</title>
        <authorList>
            <person name="Pittet V."/>
            <person name="Abegunde T."/>
            <person name="Marfleet T."/>
            <person name="Haakensen M."/>
            <person name="Morrow K."/>
            <person name="Jayaprakash T."/>
            <person name="Schroeder K."/>
            <person name="Trost B."/>
            <person name="Byrns S."/>
            <person name="Bergsveinson J."/>
            <person name="Kusalik A."/>
            <person name="Ziola B."/>
        </authorList>
    </citation>
    <scope>NUCLEOTIDE SEQUENCE [LARGE SCALE GENOMIC DNA]</scope>
    <source>
        <strain evidence="3 4">ATCC BAA-344</strain>
    </source>
</reference>
<keyword evidence="4" id="KW-1185">Reference proteome</keyword>
<feature type="compositionally biased region" description="Polar residues" evidence="1">
    <location>
        <begin position="345"/>
        <end position="359"/>
    </location>
</feature>
<feature type="compositionally biased region" description="Low complexity" evidence="1">
    <location>
        <begin position="306"/>
        <end position="341"/>
    </location>
</feature>
<evidence type="ECO:0000256" key="1">
    <source>
        <dbReference type="SAM" id="MobiDB-lite"/>
    </source>
</evidence>
<dbReference type="EMBL" id="CP003137">
    <property type="protein sequence ID" value="AEV96019.1"/>
    <property type="molecule type" value="Genomic_DNA"/>
</dbReference>
<name>G8PBW1_PEDCP</name>
<dbReference type="HOGENOM" id="CLU_771279_0_0_9"/>
<dbReference type="AlphaFoldDB" id="G8PBW1"/>
<sequence length="359" mass="40245">MKKITKWFHHIFTSIRDYLNPNEANPHDGYVDDELYQNRRSVRRRQSTLRESHYIIFGTSVVGILIVFFGLLSLGHYTVNSVRNANAATQVNQLFTSDTRSNVKSSTTSTKVAQTRVTVKKLHTSSDKKRMLVDLNNADHMISIRQKYAAFYNSKGLLNSNISVKKIDTLKSSLNKYKLPREFNSKYQRYLKNTKVIAKKADSYDKQFKAIKKNQLLGIPVSSESVAKLIKKMDNNSKSQKTVTQQKQLIKLKKALILEEKAQQAALVAQQQAEQEEIAAAQQQKAAKKAANEAKKQQEAEKKAQEQQAQADAASESQAEAESQQEANSAAQQQADQNQQAGEPGSSTNPSDSTGGYDQ</sequence>
<evidence type="ECO:0000313" key="4">
    <source>
        <dbReference type="Proteomes" id="UP000005444"/>
    </source>
</evidence>
<dbReference type="RefSeq" id="WP_014216213.1">
    <property type="nucleotide sequence ID" value="NC_016605.1"/>
</dbReference>
<dbReference type="PATRIC" id="fig|701521.8.peg.1708"/>
<evidence type="ECO:0000313" key="3">
    <source>
        <dbReference type="EMBL" id="AEV96019.1"/>
    </source>
</evidence>
<organism evidence="3 4">
    <name type="scientific">Pediococcus claussenii (strain ATCC BAA-344 / DSM 14800 / JCM 18046 / KCTC 3811 / LMG 21948 / P06)</name>
    <dbReference type="NCBI Taxonomy" id="701521"/>
    <lineage>
        <taxon>Bacteria</taxon>
        <taxon>Bacillati</taxon>
        <taxon>Bacillota</taxon>
        <taxon>Bacilli</taxon>
        <taxon>Lactobacillales</taxon>
        <taxon>Lactobacillaceae</taxon>
        <taxon>Pediococcus</taxon>
    </lineage>
</organism>
<protein>
    <submittedName>
        <fullName evidence="3">Uncharacterized protein</fullName>
    </submittedName>
</protein>
<accession>G8PBW1</accession>
<dbReference type="eggNOG" id="ENOG502ZH17">
    <property type="taxonomic scope" value="Bacteria"/>
</dbReference>
<feature type="compositionally biased region" description="Basic and acidic residues" evidence="1">
    <location>
        <begin position="290"/>
        <end position="305"/>
    </location>
</feature>
<dbReference type="KEGG" id="pce:PECL_1807"/>
<keyword evidence="2" id="KW-0812">Transmembrane</keyword>